<name>A0A5M6IRZ2_9PROT</name>
<feature type="coiled-coil region" evidence="2">
    <location>
        <begin position="83"/>
        <end position="110"/>
    </location>
</feature>
<evidence type="ECO:0000256" key="1">
    <source>
        <dbReference type="ARBA" id="ARBA00023125"/>
    </source>
</evidence>
<dbReference type="NCBIfam" id="TIGR01766">
    <property type="entry name" value="IS200/IS605 family accessory protein TnpB-like domain"/>
    <property type="match status" value="1"/>
</dbReference>
<proteinExistence type="predicted"/>
<evidence type="ECO:0000256" key="2">
    <source>
        <dbReference type="SAM" id="Coils"/>
    </source>
</evidence>
<dbReference type="EMBL" id="VWPK01000029">
    <property type="protein sequence ID" value="KAA5610657.1"/>
    <property type="molecule type" value="Genomic_DNA"/>
</dbReference>
<keyword evidence="2" id="KW-0175">Coiled coil</keyword>
<dbReference type="Proteomes" id="UP000325255">
    <property type="component" value="Unassembled WGS sequence"/>
</dbReference>
<evidence type="ECO:0000313" key="5">
    <source>
        <dbReference type="Proteomes" id="UP000325255"/>
    </source>
</evidence>
<reference evidence="4 5" key="1">
    <citation type="submission" date="2019-09" db="EMBL/GenBank/DDBJ databases">
        <title>Genome sequence of Rhodovastum atsumiense, a diverse member of the Acetobacteraceae family of non-sulfur purple photosynthetic bacteria.</title>
        <authorList>
            <person name="Meyer T."/>
            <person name="Kyndt J."/>
        </authorList>
    </citation>
    <scope>NUCLEOTIDE SEQUENCE [LARGE SCALE GENOMIC DNA]</scope>
    <source>
        <strain evidence="4 5">DSM 21279</strain>
    </source>
</reference>
<sequence length="523" mass="57571">MSRTFCAIIRDGRADSVLAPFGELMGKAIRAAFKEIHILQRPAGDVQKELMAEFGLTRRHLYGARTDAAQAANAWKGTCDFRATQLRDAIEATEERIAALGRRAEKAKTERKRKALLEAQILKKKRLDVLKGCLASLLLEIKEGVPRVCFGGRKLLRDGDVWAWRDRRNSRIFVPGAKHDNAAGNQSIQWDGENLLVRMPDSLGGHVETLRGVTFRYGQEQLRAVLERNRDFETRAALTWLLFKDGAGRWHAHVTVDEPAAELVTDARNGVVAVDVNVDHFAVTLVDYWGNPVGRLTLPFPVAGTDEGKAEAMIGDAVRALSLLARKRHYGIAIEDLEFSKKKAGLREYGAAHARRLSGFAYRKFAEFTEARCKRDGVDLVKVNPAFTSVIGRWKYAKCRGMSAHHAAALCIGRKALGHGERLVSMDGTALDSPARMSPRAERRRWRGVRRLSREGAHLPVRTAWSGTGTAGKGVPKGTATATTRKARPARTGCRSAGTVQPQVGVAVALASDLSRPSVMFDT</sequence>
<evidence type="ECO:0000313" key="4">
    <source>
        <dbReference type="EMBL" id="KAA5610657.1"/>
    </source>
</evidence>
<gene>
    <name evidence="4" type="ORF">F1189_17940</name>
</gene>
<dbReference type="AlphaFoldDB" id="A0A5M6IRZ2"/>
<dbReference type="RefSeq" id="WP_150042244.1">
    <property type="nucleotide sequence ID" value="NZ_OW485601.1"/>
</dbReference>
<organism evidence="4 5">
    <name type="scientific">Rhodovastum atsumiense</name>
    <dbReference type="NCBI Taxonomy" id="504468"/>
    <lineage>
        <taxon>Bacteria</taxon>
        <taxon>Pseudomonadati</taxon>
        <taxon>Pseudomonadota</taxon>
        <taxon>Alphaproteobacteria</taxon>
        <taxon>Acetobacterales</taxon>
        <taxon>Acetobacteraceae</taxon>
        <taxon>Rhodovastum</taxon>
    </lineage>
</organism>
<evidence type="ECO:0000256" key="3">
    <source>
        <dbReference type="SAM" id="MobiDB-lite"/>
    </source>
</evidence>
<accession>A0A5M6IRZ2</accession>
<feature type="region of interest" description="Disordered" evidence="3">
    <location>
        <begin position="464"/>
        <end position="498"/>
    </location>
</feature>
<dbReference type="OrthoDB" id="7375452at2"/>
<dbReference type="InterPro" id="IPR010095">
    <property type="entry name" value="Cas12f1-like_TNB"/>
</dbReference>
<comment type="caution">
    <text evidence="4">The sequence shown here is derived from an EMBL/GenBank/DDBJ whole genome shotgun (WGS) entry which is preliminary data.</text>
</comment>
<keyword evidence="5" id="KW-1185">Reference proteome</keyword>
<protein>
    <submittedName>
        <fullName evidence="4">IS200/IS605 family element transposase accessory protein TnpB</fullName>
    </submittedName>
</protein>
<keyword evidence="1" id="KW-0238">DNA-binding</keyword>
<dbReference type="GO" id="GO:0003677">
    <property type="term" value="F:DNA binding"/>
    <property type="evidence" value="ECO:0007669"/>
    <property type="project" value="UniProtKB-KW"/>
</dbReference>